<accession>A0A6A5KQJ3</accession>
<keyword evidence="7" id="KW-1185">Reference proteome</keyword>
<dbReference type="SMART" id="SM00025">
    <property type="entry name" value="Pumilio"/>
    <property type="match status" value="5"/>
</dbReference>
<dbReference type="PROSITE" id="PS50303">
    <property type="entry name" value="PUM_HD"/>
    <property type="match status" value="1"/>
</dbReference>
<evidence type="ECO:0000256" key="1">
    <source>
        <dbReference type="ARBA" id="ARBA00022737"/>
    </source>
</evidence>
<feature type="domain" description="PUM-HD" evidence="5">
    <location>
        <begin position="162"/>
        <end position="538"/>
    </location>
</feature>
<protein>
    <submittedName>
        <fullName evidence="6">ARM repeat-containing protein</fullName>
    </submittedName>
</protein>
<dbReference type="Pfam" id="PF08144">
    <property type="entry name" value="CPL"/>
    <property type="match status" value="1"/>
</dbReference>
<dbReference type="GO" id="GO:0005730">
    <property type="term" value="C:nucleolus"/>
    <property type="evidence" value="ECO:0007669"/>
    <property type="project" value="TreeGrafter"/>
</dbReference>
<keyword evidence="2" id="KW-0694">RNA-binding</keyword>
<dbReference type="GO" id="GO:0003729">
    <property type="term" value="F:mRNA binding"/>
    <property type="evidence" value="ECO:0007669"/>
    <property type="project" value="TreeGrafter"/>
</dbReference>
<name>A0A6A5KQJ3_9PLEO</name>
<dbReference type="InterPro" id="IPR033133">
    <property type="entry name" value="PUM-HD"/>
</dbReference>
<dbReference type="InterPro" id="IPR011989">
    <property type="entry name" value="ARM-like"/>
</dbReference>
<feature type="compositionally biased region" description="Basic and acidic residues" evidence="4">
    <location>
        <begin position="23"/>
        <end position="65"/>
    </location>
</feature>
<dbReference type="InterPro" id="IPR001313">
    <property type="entry name" value="Pumilio_RNA-bd_rpt"/>
</dbReference>
<dbReference type="PANTHER" id="PTHR13389:SF0">
    <property type="entry name" value="PUMILIO HOMOLOG 3"/>
    <property type="match status" value="1"/>
</dbReference>
<evidence type="ECO:0000313" key="6">
    <source>
        <dbReference type="EMBL" id="KAF1837561.1"/>
    </source>
</evidence>
<feature type="compositionally biased region" description="Basic and acidic residues" evidence="4">
    <location>
        <begin position="131"/>
        <end position="146"/>
    </location>
</feature>
<gene>
    <name evidence="6" type="ORF">BDW02DRAFT_565856</name>
</gene>
<dbReference type="Gene3D" id="1.25.10.10">
    <property type="entry name" value="Leucine-rich Repeat Variant"/>
    <property type="match status" value="1"/>
</dbReference>
<keyword evidence="1" id="KW-0677">Repeat</keyword>
<evidence type="ECO:0000256" key="2">
    <source>
        <dbReference type="ARBA" id="ARBA00022884"/>
    </source>
</evidence>
<evidence type="ECO:0000259" key="5">
    <source>
        <dbReference type="PROSITE" id="PS50303"/>
    </source>
</evidence>
<feature type="compositionally biased region" description="Basic and acidic residues" evidence="4">
    <location>
        <begin position="103"/>
        <end position="119"/>
    </location>
</feature>
<dbReference type="InterPro" id="IPR012959">
    <property type="entry name" value="CPL_dom"/>
</dbReference>
<comment type="function">
    <text evidence="3">RNA-binding nucleolar protein required for pre-rRNA processing. Involved in production of 18S rRNA and assembly of small ribosomal subunit.</text>
</comment>
<feature type="region of interest" description="Disordered" evidence="4">
    <location>
        <begin position="1"/>
        <end position="149"/>
    </location>
</feature>
<evidence type="ECO:0000256" key="3">
    <source>
        <dbReference type="ARBA" id="ARBA00024893"/>
    </source>
</evidence>
<dbReference type="OrthoDB" id="497380at2759"/>
<evidence type="ECO:0000313" key="7">
    <source>
        <dbReference type="Proteomes" id="UP000800040"/>
    </source>
</evidence>
<proteinExistence type="predicted"/>
<dbReference type="GO" id="GO:0006417">
    <property type="term" value="P:regulation of translation"/>
    <property type="evidence" value="ECO:0007669"/>
    <property type="project" value="TreeGrafter"/>
</dbReference>
<dbReference type="SUPFAM" id="SSF48371">
    <property type="entry name" value="ARM repeat"/>
    <property type="match status" value="1"/>
</dbReference>
<reference evidence="6" key="1">
    <citation type="submission" date="2020-01" db="EMBL/GenBank/DDBJ databases">
        <authorList>
            <consortium name="DOE Joint Genome Institute"/>
            <person name="Haridas S."/>
            <person name="Albert R."/>
            <person name="Binder M."/>
            <person name="Bloem J."/>
            <person name="Labutti K."/>
            <person name="Salamov A."/>
            <person name="Andreopoulos B."/>
            <person name="Baker S.E."/>
            <person name="Barry K."/>
            <person name="Bills G."/>
            <person name="Bluhm B.H."/>
            <person name="Cannon C."/>
            <person name="Castanera R."/>
            <person name="Culley D.E."/>
            <person name="Daum C."/>
            <person name="Ezra D."/>
            <person name="Gonzalez J.B."/>
            <person name="Henrissat B."/>
            <person name="Kuo A."/>
            <person name="Liang C."/>
            <person name="Lipzen A."/>
            <person name="Lutzoni F."/>
            <person name="Magnuson J."/>
            <person name="Mondo S."/>
            <person name="Nolan M."/>
            <person name="Ohm R."/>
            <person name="Pangilinan J."/>
            <person name="Park H.-J."/>
            <person name="Ramirez L."/>
            <person name="Alfaro M."/>
            <person name="Sun H."/>
            <person name="Tritt A."/>
            <person name="Yoshinaga Y."/>
            <person name="Zwiers L.-H."/>
            <person name="Turgeon B.G."/>
            <person name="Goodwin S.B."/>
            <person name="Spatafora J.W."/>
            <person name="Crous P.W."/>
            <person name="Grigoriev I.V."/>
        </authorList>
    </citation>
    <scope>NUCLEOTIDE SEQUENCE</scope>
    <source>
        <strain evidence="6">P77</strain>
    </source>
</reference>
<dbReference type="EMBL" id="ML975260">
    <property type="protein sequence ID" value="KAF1837561.1"/>
    <property type="molecule type" value="Genomic_DNA"/>
</dbReference>
<dbReference type="PANTHER" id="PTHR13389">
    <property type="entry name" value="PUMILIO HOMOLOG 3"/>
    <property type="match status" value="1"/>
</dbReference>
<feature type="region of interest" description="Disordered" evidence="4">
    <location>
        <begin position="685"/>
        <end position="720"/>
    </location>
</feature>
<organism evidence="6 7">
    <name type="scientific">Decorospora gaudefroyi</name>
    <dbReference type="NCBI Taxonomy" id="184978"/>
    <lineage>
        <taxon>Eukaryota</taxon>
        <taxon>Fungi</taxon>
        <taxon>Dikarya</taxon>
        <taxon>Ascomycota</taxon>
        <taxon>Pezizomycotina</taxon>
        <taxon>Dothideomycetes</taxon>
        <taxon>Pleosporomycetidae</taxon>
        <taxon>Pleosporales</taxon>
        <taxon>Pleosporineae</taxon>
        <taxon>Pleosporaceae</taxon>
        <taxon>Decorospora</taxon>
    </lineage>
</organism>
<dbReference type="InterPro" id="IPR040059">
    <property type="entry name" value="PUM3"/>
</dbReference>
<feature type="compositionally biased region" description="Acidic residues" evidence="4">
    <location>
        <begin position="76"/>
        <end position="91"/>
    </location>
</feature>
<sequence length="727" mass="80785">MAGIKRKSTGTSAPEVKVKSKKIKVDKPTSKRESKHDVKLVKKSKKTQEESSDGLKESDTSEKDNGFYVFSATDGADVDMSDADTSEEAEEQTAKSNGKTHKRKEEDGPSKKSKGDASDSKLTGLNTNNSREAHVKQKALAKERKAAKPNADIIERSKKLWEKLRLKSHVDKDERKELVKELFEIITGRVRDFVFKHDSVRVIQTAIKYSTMEQRRMIARELKGEFKVLAEGKYSKFLIAKLVEKGDPEIRDLVITEFYSHVKRMINHPEAAWIIDDIYRAVATPEQKNRLLREWYGPEFSIKGLGPEGSDSAELSAIIKASPEKRKPIMDYLENQINSLIQKKLTGFTMLHDAMLQYFLVCEPGTEQANDFLEHLKPDPTTKEGEEADNVDLLKNLAFTKSGSRLMSLCFAYGTAKDRKLFLRPYKDTVETMAFDQHAHHVLLAALAVTDDTKLSAKSIFSELLPNNDTMPEKVLNLVNDARARTVLLYPFAADAKWLLDDNTRERLSELYTIRQTTSKKDPNTRLQEIAKNIEPQLLTAVTARAADFASFTFGLQFMGEVLVGAPEVEPVKRQEALAEVARLSQSILDSALPASAGDNKATSHGKNMLKMLVQGGKFDASLKKVIPVEPALGFADLLWGQIKDNIADWATGQGSFVVVALTEAEGFGKKGEVLKALKKEKKQLEAAAHPSGGQDGVTKGKKQKKGGKSEIAPRGNAGAKILLEKL</sequence>
<evidence type="ECO:0000256" key="4">
    <source>
        <dbReference type="SAM" id="MobiDB-lite"/>
    </source>
</evidence>
<dbReference type="Proteomes" id="UP000800040">
    <property type="component" value="Unassembled WGS sequence"/>
</dbReference>
<dbReference type="AlphaFoldDB" id="A0A6A5KQJ3"/>
<dbReference type="InterPro" id="IPR016024">
    <property type="entry name" value="ARM-type_fold"/>
</dbReference>